<reference evidence="2 3" key="1">
    <citation type="submission" date="2019-10" db="EMBL/GenBank/DDBJ databases">
        <title>Draft Genome Assembly of Rhodococcus zopfii DSM44189.</title>
        <authorList>
            <person name="Sutton J.M."/>
            <person name="Akob D.M."/>
            <person name="Bushman T.J."/>
        </authorList>
    </citation>
    <scope>NUCLEOTIDE SEQUENCE [LARGE SCALE GENOMIC DNA]</scope>
    <source>
        <strain evidence="2 3">DSM 44189</strain>
    </source>
</reference>
<dbReference type="EMBL" id="WBMO01000001">
    <property type="protein sequence ID" value="MDV2474255.1"/>
    <property type="molecule type" value="Genomic_DNA"/>
</dbReference>
<dbReference type="Proteomes" id="UP001275440">
    <property type="component" value="Unassembled WGS sequence"/>
</dbReference>
<dbReference type="Pfam" id="PF04230">
    <property type="entry name" value="PS_pyruv_trans"/>
    <property type="match status" value="1"/>
</dbReference>
<keyword evidence="2" id="KW-0808">Transferase</keyword>
<accession>A0ABU3WJU7</accession>
<evidence type="ECO:0000259" key="1">
    <source>
        <dbReference type="Pfam" id="PF04230"/>
    </source>
</evidence>
<sequence>MSTRRKNILITGGNFTNQGAYLMLCAAAEQIRSRWDAQPVIAMQTGSERAKRWVGLDSLLEFPKLRISVWGGNPDRLRGLRHRMPFVVGAEIDAVFDVSGFVFSDEWAHLDLRRRADDLIRWSGRGVPVVLLPQAFGPFQHVTEPVSDLLDACELVYARDPDSANFLKGIARSATAFEKIAVATDFTTVLRSEEPRGSAHLRGMVPIVANWNIAKRAAERGGSEDAYVRNLEEVVRVVRSHGHEVYGLCHEGGGDAELLRALAGRCGGLQVVEGLDGRQSKWLLGQAPFVVSGRFHALVSALSQGVPGLVHGWSHKYRWLSEEYGVSNLVLDPYEDPGTVEATVGARLREIEAVRKSVIELATVKKAETEQMWSDIEKRIEL</sequence>
<keyword evidence="3" id="KW-1185">Reference proteome</keyword>
<feature type="domain" description="Polysaccharide pyruvyl transferase" evidence="1">
    <location>
        <begin position="19"/>
        <end position="314"/>
    </location>
</feature>
<proteinExistence type="predicted"/>
<dbReference type="InterPro" id="IPR007345">
    <property type="entry name" value="Polysacch_pyruvyl_Trfase"/>
</dbReference>
<organism evidence="2 3">
    <name type="scientific">Rhodococcus zopfii</name>
    <dbReference type="NCBI Taxonomy" id="43772"/>
    <lineage>
        <taxon>Bacteria</taxon>
        <taxon>Bacillati</taxon>
        <taxon>Actinomycetota</taxon>
        <taxon>Actinomycetes</taxon>
        <taxon>Mycobacteriales</taxon>
        <taxon>Nocardiaceae</taxon>
        <taxon>Rhodococcus</taxon>
    </lineage>
</organism>
<evidence type="ECO:0000313" key="2">
    <source>
        <dbReference type="EMBL" id="MDV2474255.1"/>
    </source>
</evidence>
<dbReference type="PANTHER" id="PTHR36836">
    <property type="entry name" value="COLANIC ACID BIOSYNTHESIS PROTEIN WCAK"/>
    <property type="match status" value="1"/>
</dbReference>
<name>A0ABU3WJU7_9NOCA</name>
<dbReference type="RefSeq" id="WP_378525984.1">
    <property type="nucleotide sequence ID" value="NZ_JBHWXO010000014.1"/>
</dbReference>
<evidence type="ECO:0000313" key="3">
    <source>
        <dbReference type="Proteomes" id="UP001275440"/>
    </source>
</evidence>
<gene>
    <name evidence="2" type="ORF">F8M49_00445</name>
</gene>
<dbReference type="PANTHER" id="PTHR36836:SF1">
    <property type="entry name" value="COLANIC ACID BIOSYNTHESIS PROTEIN WCAK"/>
    <property type="match status" value="1"/>
</dbReference>
<dbReference type="GO" id="GO:0016740">
    <property type="term" value="F:transferase activity"/>
    <property type="evidence" value="ECO:0007669"/>
    <property type="project" value="UniProtKB-KW"/>
</dbReference>
<protein>
    <submittedName>
        <fullName evidence="2">Polysaccharide pyruvyl transferase family protein</fullName>
    </submittedName>
</protein>
<comment type="caution">
    <text evidence="2">The sequence shown here is derived from an EMBL/GenBank/DDBJ whole genome shotgun (WGS) entry which is preliminary data.</text>
</comment>